<evidence type="ECO:0000313" key="1">
    <source>
        <dbReference type="EMBL" id="MCO1336221.1"/>
    </source>
</evidence>
<comment type="caution">
    <text evidence="1">The sequence shown here is derived from an EMBL/GenBank/DDBJ whole genome shotgun (WGS) entry which is preliminary data.</text>
</comment>
<dbReference type="EMBL" id="JALBWM010000114">
    <property type="protein sequence ID" value="MCO1336221.1"/>
    <property type="molecule type" value="Genomic_DNA"/>
</dbReference>
<protein>
    <submittedName>
        <fullName evidence="1">Uncharacterized protein</fullName>
    </submittedName>
</protein>
<dbReference type="RefSeq" id="WP_252471738.1">
    <property type="nucleotide sequence ID" value="NZ_JALBWM010000114.1"/>
</dbReference>
<accession>A0A9X2EQZ6</accession>
<proteinExistence type="predicted"/>
<evidence type="ECO:0000313" key="2">
    <source>
        <dbReference type="Proteomes" id="UP001139028"/>
    </source>
</evidence>
<dbReference type="Proteomes" id="UP001139028">
    <property type="component" value="Unassembled WGS sequence"/>
</dbReference>
<dbReference type="AlphaFoldDB" id="A0A9X2EQZ6"/>
<reference evidence="1" key="1">
    <citation type="journal article" date="2022" name="Arch. Microbiol.">
        <title>Microbulbifer okhotskensis sp. nov., isolated from a deep bottom sediment of the Okhotsk Sea.</title>
        <authorList>
            <person name="Romanenko L."/>
            <person name="Kurilenko V."/>
            <person name="Otstavnykh N."/>
            <person name="Velansky P."/>
            <person name="Isaeva M."/>
            <person name="Mikhailov V."/>
        </authorList>
    </citation>
    <scope>NUCLEOTIDE SEQUENCE</scope>
    <source>
        <strain evidence="1">OS29</strain>
    </source>
</reference>
<keyword evidence="2" id="KW-1185">Reference proteome</keyword>
<gene>
    <name evidence="1" type="ORF">MO867_17970</name>
</gene>
<organism evidence="1 2">
    <name type="scientific">Microbulbifer okhotskensis</name>
    <dbReference type="NCBI Taxonomy" id="2926617"/>
    <lineage>
        <taxon>Bacteria</taxon>
        <taxon>Pseudomonadati</taxon>
        <taxon>Pseudomonadota</taxon>
        <taxon>Gammaproteobacteria</taxon>
        <taxon>Cellvibrionales</taxon>
        <taxon>Microbulbiferaceae</taxon>
        <taxon>Microbulbifer</taxon>
    </lineage>
</organism>
<name>A0A9X2EQZ6_9GAMM</name>
<sequence length="81" mass="9448">MTVVTLIEAKERIMTTAASRPLAVFRTDNPRQVDLVFAHTVVTQNKIRRVHEDYLGTFHRDNLHVARKVFQEYFDSFQEAA</sequence>